<protein>
    <submittedName>
        <fullName evidence="1">Uncharacterized protein</fullName>
    </submittedName>
</protein>
<organism evidence="1">
    <name type="scientific">Anguilla anguilla</name>
    <name type="common">European freshwater eel</name>
    <name type="synonym">Muraena anguilla</name>
    <dbReference type="NCBI Taxonomy" id="7936"/>
    <lineage>
        <taxon>Eukaryota</taxon>
        <taxon>Metazoa</taxon>
        <taxon>Chordata</taxon>
        <taxon>Craniata</taxon>
        <taxon>Vertebrata</taxon>
        <taxon>Euteleostomi</taxon>
        <taxon>Actinopterygii</taxon>
        <taxon>Neopterygii</taxon>
        <taxon>Teleostei</taxon>
        <taxon>Anguilliformes</taxon>
        <taxon>Anguillidae</taxon>
        <taxon>Anguilla</taxon>
    </lineage>
</organism>
<evidence type="ECO:0000313" key="1">
    <source>
        <dbReference type="EMBL" id="JAH18818.1"/>
    </source>
</evidence>
<proteinExistence type="predicted"/>
<dbReference type="EMBL" id="GBXM01089759">
    <property type="protein sequence ID" value="JAH18818.1"/>
    <property type="molecule type" value="Transcribed_RNA"/>
</dbReference>
<reference evidence="1" key="1">
    <citation type="submission" date="2014-11" db="EMBL/GenBank/DDBJ databases">
        <authorList>
            <person name="Amaro Gonzalez C."/>
        </authorList>
    </citation>
    <scope>NUCLEOTIDE SEQUENCE</scope>
</reference>
<name>A0A0E9QRV2_ANGAN</name>
<dbReference type="AlphaFoldDB" id="A0A0E9QRV2"/>
<accession>A0A0E9QRV2</accession>
<reference evidence="1" key="2">
    <citation type="journal article" date="2015" name="Fish Shellfish Immunol.">
        <title>Early steps in the European eel (Anguilla anguilla)-Vibrio vulnificus interaction in the gills: Role of the RtxA13 toxin.</title>
        <authorList>
            <person name="Callol A."/>
            <person name="Pajuelo D."/>
            <person name="Ebbesson L."/>
            <person name="Teles M."/>
            <person name="MacKenzie S."/>
            <person name="Amaro C."/>
        </authorList>
    </citation>
    <scope>NUCLEOTIDE SEQUENCE</scope>
</reference>
<sequence length="37" mass="4168">MSEHTDHESPNILQYTVTALILLPVHSISQTNSETFL</sequence>